<protein>
    <recommendedName>
        <fullName evidence="6">Direct oxygen-sensing cyclase</fullName>
    </recommendedName>
</protein>
<dbReference type="SUPFAM" id="SSF55781">
    <property type="entry name" value="GAF domain-like"/>
    <property type="match status" value="2"/>
</dbReference>
<evidence type="ECO:0000259" key="3">
    <source>
        <dbReference type="PROSITE" id="PS50887"/>
    </source>
</evidence>
<dbReference type="Pfam" id="PF00563">
    <property type="entry name" value="EAL"/>
    <property type="match status" value="1"/>
</dbReference>
<dbReference type="PANTHER" id="PTHR44757">
    <property type="entry name" value="DIGUANYLATE CYCLASE DGCP"/>
    <property type="match status" value="1"/>
</dbReference>
<dbReference type="InterPro" id="IPR001633">
    <property type="entry name" value="EAL_dom"/>
</dbReference>
<feature type="domain" description="GGDEF" evidence="3">
    <location>
        <begin position="213"/>
        <end position="354"/>
    </location>
</feature>
<dbReference type="GO" id="GO:0003824">
    <property type="term" value="F:catalytic activity"/>
    <property type="evidence" value="ECO:0007669"/>
    <property type="project" value="UniProtKB-ARBA"/>
</dbReference>
<dbReference type="SMART" id="SM00052">
    <property type="entry name" value="EAL"/>
    <property type="match status" value="1"/>
</dbReference>
<dbReference type="EMBL" id="CP017415">
    <property type="protein sequence ID" value="AOU97940.1"/>
    <property type="molecule type" value="Genomic_DNA"/>
</dbReference>
<dbReference type="Gene3D" id="3.20.20.450">
    <property type="entry name" value="EAL domain"/>
    <property type="match status" value="1"/>
</dbReference>
<sequence length="1054" mass="115869">MTQTPANDANFFHRLSVLLARARSADGLLAGLAPLLADWGVEDYWLGSVNPDGRIVCEYANSDDMTDYVAELSLRWDEGPWAQGPSGLAVRTDRPMYIPDWQETDDATPWQATLVRFGWRSSAALPLRIDASRQILALYSRTPGTFGHRHTQLSLEELANLLGVFLARETALTAERRKLAQMALRDPLTDLPNRAALDIRLDEALARAKRRERLLAVCLLDLDDFKPINDTLGHAAGDAVLRELAQRLQSTLRTTDFAARLGGDEFVFLLEEIDAMDDVESLLDRLHEALTRQITLEGGAKVRVRASLGIVVYPLCLNGEAEGAGMLLRAADQALYITKAEKSVRQRWWTLFDPCRSLSDAPTSEQSSDPPHAENLTGYGPAAHATLTRVHETLLAQVVPFLEVFYAHFVVSPGAAPVLHALSEDQRRHHFEAIAGYLRLLLDPALTQADHRREAAHLGWIHAMIGVEAGWGVEAYDLWAQQIQSALPQAGAVHAVLSRRICVDVQTQLESYAAISEARNEALRRIDALSWRATRFADLAQGVVEALTGLDEVAAVTIGRPNADDVFTFEFVAGNAFKAYLEMLAEGRSQPIKTDASPEGQGPTGRAWRSGQIERCLNYATDPRLAPWREVAQTMGVYSNAAVPLAAPDNLPQAVLTLYSPYPGGYCAREPRRLLEHLHQVLGLSLPRLETVAPATQAFQTRRRWLDLLEQGGLVMHYQPIIDLYSGRTTGVEALARLRDGSGKIILPDRFLPAFTSDDLLQLFERGLRLALGDLAAWDEVGCELTLSVNLPTQGLADTRYLDVLEAALARGNSPPGRLMLELLESAEVADEAARDRGIVAFKALGVQLAEDDLGSGHSSLLRLDRLPFDVVKIDQGLVRHEASDVLRTLTFIRYLTRLAQDMGKRVVVEGLESSGLVEAAALLGANHGQGYAIARPMPAADIPAWIETFRLRIVQNRPATALGALAVFMHHDGCAIRFANTPWALEHLLQAAHPLAHYIGTLGIRGEPLARACDRLMALARQGPGELVEESRNKVVRLLVAQSQLEHQDVPPD</sequence>
<name>A0A1D8IN88_9GAMM</name>
<evidence type="ECO:0000259" key="2">
    <source>
        <dbReference type="PROSITE" id="PS50883"/>
    </source>
</evidence>
<dbReference type="NCBIfam" id="TIGR00254">
    <property type="entry name" value="GGDEF"/>
    <property type="match status" value="1"/>
</dbReference>
<dbReference type="InterPro" id="IPR035919">
    <property type="entry name" value="EAL_sf"/>
</dbReference>
<dbReference type="SUPFAM" id="SSF141868">
    <property type="entry name" value="EAL domain-like"/>
    <property type="match status" value="1"/>
</dbReference>
<feature type="domain" description="EAL" evidence="2">
    <location>
        <begin position="698"/>
        <end position="951"/>
    </location>
</feature>
<dbReference type="SMART" id="SM00065">
    <property type="entry name" value="GAF"/>
    <property type="match status" value="2"/>
</dbReference>
<dbReference type="Pfam" id="PF00990">
    <property type="entry name" value="GGDEF"/>
    <property type="match status" value="1"/>
</dbReference>
<dbReference type="FunFam" id="3.30.70.270:FF:000001">
    <property type="entry name" value="Diguanylate cyclase domain protein"/>
    <property type="match status" value="1"/>
</dbReference>
<dbReference type="CDD" id="cd01948">
    <property type="entry name" value="EAL"/>
    <property type="match status" value="1"/>
</dbReference>
<evidence type="ECO:0000313" key="5">
    <source>
        <dbReference type="Proteomes" id="UP000095401"/>
    </source>
</evidence>
<gene>
    <name evidence="4" type="ORF">BI364_08170</name>
</gene>
<proteinExistence type="predicted"/>
<dbReference type="GO" id="GO:0019825">
    <property type="term" value="F:oxygen binding"/>
    <property type="evidence" value="ECO:0007669"/>
    <property type="project" value="InterPro"/>
</dbReference>
<dbReference type="InterPro" id="IPR029016">
    <property type="entry name" value="GAF-like_dom_sf"/>
</dbReference>
<dbReference type="Gene3D" id="3.30.70.270">
    <property type="match status" value="1"/>
</dbReference>
<dbReference type="PROSITE" id="PS50883">
    <property type="entry name" value="EAL"/>
    <property type="match status" value="1"/>
</dbReference>
<evidence type="ECO:0000256" key="1">
    <source>
        <dbReference type="ARBA" id="ARBA00001946"/>
    </source>
</evidence>
<dbReference type="SUPFAM" id="SSF55073">
    <property type="entry name" value="Nucleotide cyclase"/>
    <property type="match status" value="1"/>
</dbReference>
<dbReference type="SMART" id="SM00267">
    <property type="entry name" value="GGDEF"/>
    <property type="match status" value="1"/>
</dbReference>
<dbReference type="Gene3D" id="3.30.450.40">
    <property type="match status" value="2"/>
</dbReference>
<dbReference type="PANTHER" id="PTHR44757:SF2">
    <property type="entry name" value="BIOFILM ARCHITECTURE MAINTENANCE PROTEIN MBAA"/>
    <property type="match status" value="1"/>
</dbReference>
<dbReference type="Pfam" id="PF13185">
    <property type="entry name" value="GAF_2"/>
    <property type="match status" value="2"/>
</dbReference>
<reference evidence="5" key="1">
    <citation type="submission" date="2016-09" db="EMBL/GenBank/DDBJ databases">
        <title>Acidihalobacter prosperus F5.</title>
        <authorList>
            <person name="Khaleque H.N."/>
            <person name="Ramsay J.P."/>
            <person name="Kaksonen A.H."/>
            <person name="Boxall N.J."/>
            <person name="Watkin E.L.J."/>
        </authorList>
    </citation>
    <scope>NUCLEOTIDE SEQUENCE [LARGE SCALE GENOMIC DNA]</scope>
    <source>
        <strain evidence="5">F5</strain>
    </source>
</reference>
<dbReference type="InterPro" id="IPR003018">
    <property type="entry name" value="GAF"/>
</dbReference>
<evidence type="ECO:0008006" key="6">
    <source>
        <dbReference type="Google" id="ProtNLM"/>
    </source>
</evidence>
<dbReference type="InterPro" id="IPR012292">
    <property type="entry name" value="Globin/Proto"/>
</dbReference>
<evidence type="ECO:0000313" key="4">
    <source>
        <dbReference type="EMBL" id="AOU97940.1"/>
    </source>
</evidence>
<organism evidence="4 5">
    <name type="scientific">Acidihalobacter yilgarnensis</name>
    <dbReference type="NCBI Taxonomy" id="2819280"/>
    <lineage>
        <taxon>Bacteria</taxon>
        <taxon>Pseudomonadati</taxon>
        <taxon>Pseudomonadota</taxon>
        <taxon>Gammaproteobacteria</taxon>
        <taxon>Chromatiales</taxon>
        <taxon>Ectothiorhodospiraceae</taxon>
        <taxon>Acidihalobacter</taxon>
    </lineage>
</organism>
<dbReference type="InterPro" id="IPR052155">
    <property type="entry name" value="Biofilm_reg_signaling"/>
</dbReference>
<accession>A0A1D8IN88</accession>
<dbReference type="InterPro" id="IPR029787">
    <property type="entry name" value="Nucleotide_cyclase"/>
</dbReference>
<dbReference type="KEGG" id="aprs:BI364_08170"/>
<dbReference type="CDD" id="cd01949">
    <property type="entry name" value="GGDEF"/>
    <property type="match status" value="1"/>
</dbReference>
<dbReference type="Gene3D" id="1.10.490.10">
    <property type="entry name" value="Globins"/>
    <property type="match status" value="1"/>
</dbReference>
<dbReference type="AlphaFoldDB" id="A0A1D8IN88"/>
<dbReference type="InterPro" id="IPR000160">
    <property type="entry name" value="GGDEF_dom"/>
</dbReference>
<dbReference type="GO" id="GO:0020037">
    <property type="term" value="F:heme binding"/>
    <property type="evidence" value="ECO:0007669"/>
    <property type="project" value="InterPro"/>
</dbReference>
<dbReference type="PROSITE" id="PS50887">
    <property type="entry name" value="GGDEF"/>
    <property type="match status" value="1"/>
</dbReference>
<comment type="cofactor">
    <cofactor evidence="1">
        <name>Mg(2+)</name>
        <dbReference type="ChEBI" id="CHEBI:18420"/>
    </cofactor>
</comment>
<dbReference type="InterPro" id="IPR043128">
    <property type="entry name" value="Rev_trsase/Diguanyl_cyclase"/>
</dbReference>
<keyword evidence="5" id="KW-1185">Reference proteome</keyword>
<dbReference type="Proteomes" id="UP000095401">
    <property type="component" value="Chromosome"/>
</dbReference>